<dbReference type="Proteomes" id="UP000198367">
    <property type="component" value="Chromosome"/>
</dbReference>
<dbReference type="InterPro" id="IPR043128">
    <property type="entry name" value="Rev_trsase/Diguanyl_cyclase"/>
</dbReference>
<dbReference type="RefSeq" id="WP_089067848.1">
    <property type="nucleotide sequence ID" value="NZ_CP022358.1"/>
</dbReference>
<keyword evidence="3" id="KW-0732">Signal</keyword>
<feature type="transmembrane region" description="Helical" evidence="2">
    <location>
        <begin position="733"/>
        <end position="755"/>
    </location>
</feature>
<dbReference type="Gene3D" id="3.40.190.10">
    <property type="entry name" value="Periplasmic binding protein-like II"/>
    <property type="match status" value="6"/>
</dbReference>
<keyword evidence="2" id="KW-0812">Transmembrane</keyword>
<gene>
    <name evidence="5" type="ORF">CF168_10940</name>
</gene>
<keyword evidence="6" id="KW-1185">Reference proteome</keyword>
<dbReference type="Pfam" id="PF00990">
    <property type="entry name" value="GGDEF"/>
    <property type="match status" value="1"/>
</dbReference>
<feature type="signal peptide" evidence="3">
    <location>
        <begin position="1"/>
        <end position="22"/>
    </location>
</feature>
<evidence type="ECO:0000259" key="4">
    <source>
        <dbReference type="PROSITE" id="PS50887"/>
    </source>
</evidence>
<name>A0A220UNA1_9GAMM</name>
<dbReference type="InterPro" id="IPR001638">
    <property type="entry name" value="Solute-binding_3/MltF_N"/>
</dbReference>
<sequence length="937" mass="104379">MKLVLQLIVILCCIFINNAVNASQGQTESLIVVMGEDSFPYQFVDNDGEATGLLVDLWKEWGKRTNTPLVFVARHWNESLQQLQQGKAQVHIGMGQTTEREQLFDFAEPIADVSTYLYLHKSLQGKKSIKELIPYQIGIVSGSSHEAELRRIEPNLVFKYYESREKLLEGVAAGETVVFAGLDGYLRDPASSQAIAGSFPISARIPIKAMQFVPAVMKGNQALVEKINQGFHSLDARFVQQTERRWLGYHGQKAGLVVAMQLGVEPFVDLGVDGLPHGFYVDLWQLWSAKTGINVDFISGDMNASVNDVRQGLADAHIGYPESDELKTGLTRAWQLYTVKSRLFLYQQQLTDLQSLKGKRIGVVPTAPYLVALRKALPDVTLRYYENMDSMVAGARSGEIAGFVAAGAWTSHYLLQNKAWSEFHQYPELEFPTDVYVLTRSDDPGLTQRIANGFRSIGMQEFAEVEQKWMLNPKDRIFNQKGLHGIQLSSSEQDYLSQLGELKLGYLKQWPPMEFSDEQGQFAGINSDVTQLLAEQLRINIQPVAFDDWHSLIGALRSGEIALAGSIAQTAERQQFLTFSDPYWPSPWGLVSQLEQVSVFNLAQLAGQRVAVVEGYHLVAQLMALQPSLKLVLVPDTQSGLSAVNDGHADVFIDKVVTLASELKTGQYPLLKMSLLSDLADQHSHFGLNPQYAPLVPLINRVLAQIDQHTQQQIYSHWVSFSLTTDNSQYLQWIRYLLLGALVLSGVMVAVLVVNRRLNLEITRRIAAEKRLQHVASHDALTQLPNRALLDDRLSQALLAHRRDHSHFALLFIDLDGFKQINDQYGHPVGDALLLKVAGLLTKAIRNSDTVARFGGDEFVILLNRVQDLDAATQVADNILHSLSSPFSIEGVTVEVAISIGVVIYPRDGDTAIELMKKADQLMYQAKTAGGRCYRLA</sequence>
<dbReference type="FunFam" id="3.30.70.270:FF:000001">
    <property type="entry name" value="Diguanylate cyclase domain protein"/>
    <property type="match status" value="1"/>
</dbReference>
<protein>
    <submittedName>
        <fullName evidence="5">Deoxyguanosine kinase</fullName>
    </submittedName>
</protein>
<dbReference type="SMART" id="SM00062">
    <property type="entry name" value="PBPb"/>
    <property type="match status" value="3"/>
</dbReference>
<reference evidence="5 6" key="1">
    <citation type="submission" date="2017-07" db="EMBL/GenBank/DDBJ databases">
        <title>Phenotypical and genomic characterization of a clinical isolate of Shewanella bicestrii sp. nov. producing an extended-spectrum beta-lactamase and a new oxacillinase variant.</title>
        <authorList>
            <person name="Jousset A.B."/>
            <person name="Bonnin R.A."/>
            <person name="Girlich D."/>
            <person name="Dabos L."/>
            <person name="Potron A."/>
            <person name="Dortet L."/>
            <person name="Glaser P."/>
            <person name="Naas T."/>
        </authorList>
    </citation>
    <scope>NUCLEOTIDE SEQUENCE [LARGE SCALE GENOMIC DNA]</scope>
    <source>
        <strain evidence="5 6">JAB-1</strain>
    </source>
</reference>
<evidence type="ECO:0000313" key="6">
    <source>
        <dbReference type="Proteomes" id="UP000198367"/>
    </source>
</evidence>
<dbReference type="CDD" id="cd01949">
    <property type="entry name" value="GGDEF"/>
    <property type="match status" value="1"/>
</dbReference>
<dbReference type="CDD" id="cd13706">
    <property type="entry name" value="PBP2_HisK_like_1"/>
    <property type="match status" value="2"/>
</dbReference>
<organism evidence="5 6">
    <name type="scientific">Shewanella bicestrii</name>
    <dbReference type="NCBI Taxonomy" id="2018305"/>
    <lineage>
        <taxon>Bacteria</taxon>
        <taxon>Pseudomonadati</taxon>
        <taxon>Pseudomonadota</taxon>
        <taxon>Gammaproteobacteria</taxon>
        <taxon>Alteromonadales</taxon>
        <taxon>Shewanellaceae</taxon>
        <taxon>Shewanella</taxon>
    </lineage>
</organism>
<accession>A0A220UNA1</accession>
<evidence type="ECO:0000256" key="1">
    <source>
        <dbReference type="ARBA" id="ARBA00001946"/>
    </source>
</evidence>
<dbReference type="Pfam" id="PF00497">
    <property type="entry name" value="SBP_bac_3"/>
    <property type="match status" value="2"/>
</dbReference>
<dbReference type="InterPro" id="IPR052163">
    <property type="entry name" value="DGC-Regulatory_Protein"/>
</dbReference>
<dbReference type="CDD" id="cd01007">
    <property type="entry name" value="PBP2_BvgS_HisK_like"/>
    <property type="match status" value="1"/>
</dbReference>
<dbReference type="InterPro" id="IPR029787">
    <property type="entry name" value="Nucleotide_cyclase"/>
</dbReference>
<feature type="chain" id="PRO_5012171566" evidence="3">
    <location>
        <begin position="23"/>
        <end position="937"/>
    </location>
</feature>
<evidence type="ECO:0000256" key="2">
    <source>
        <dbReference type="SAM" id="Phobius"/>
    </source>
</evidence>
<evidence type="ECO:0000313" key="5">
    <source>
        <dbReference type="EMBL" id="ASK69342.1"/>
    </source>
</evidence>
<evidence type="ECO:0000256" key="3">
    <source>
        <dbReference type="SAM" id="SignalP"/>
    </source>
</evidence>
<dbReference type="SUPFAM" id="SSF53850">
    <property type="entry name" value="Periplasmic binding protein-like II"/>
    <property type="match status" value="3"/>
</dbReference>
<dbReference type="InterPro" id="IPR000160">
    <property type="entry name" value="GGDEF_dom"/>
</dbReference>
<feature type="domain" description="GGDEF" evidence="4">
    <location>
        <begin position="806"/>
        <end position="937"/>
    </location>
</feature>
<dbReference type="SUPFAM" id="SSF55073">
    <property type="entry name" value="Nucleotide cyclase"/>
    <property type="match status" value="1"/>
</dbReference>
<dbReference type="AlphaFoldDB" id="A0A220UNA1"/>
<proteinExistence type="predicted"/>
<dbReference type="PANTHER" id="PTHR46663">
    <property type="entry name" value="DIGUANYLATE CYCLASE DGCT-RELATED"/>
    <property type="match status" value="1"/>
</dbReference>
<dbReference type="EMBL" id="CP022358">
    <property type="protein sequence ID" value="ASK69342.1"/>
    <property type="molecule type" value="Genomic_DNA"/>
</dbReference>
<comment type="cofactor">
    <cofactor evidence="1">
        <name>Mg(2+)</name>
        <dbReference type="ChEBI" id="CHEBI:18420"/>
    </cofactor>
</comment>
<dbReference type="KEGG" id="sbj:CF168_10940"/>
<keyword evidence="5" id="KW-0418">Kinase</keyword>
<dbReference type="PANTHER" id="PTHR46663:SF2">
    <property type="entry name" value="GGDEF DOMAIN-CONTAINING PROTEIN"/>
    <property type="match status" value="1"/>
</dbReference>
<keyword evidence="2" id="KW-0472">Membrane</keyword>
<dbReference type="PROSITE" id="PS50887">
    <property type="entry name" value="GGDEF"/>
    <property type="match status" value="1"/>
</dbReference>
<dbReference type="GO" id="GO:0016301">
    <property type="term" value="F:kinase activity"/>
    <property type="evidence" value="ECO:0007669"/>
    <property type="project" value="UniProtKB-KW"/>
</dbReference>
<dbReference type="NCBIfam" id="TIGR00254">
    <property type="entry name" value="GGDEF"/>
    <property type="match status" value="1"/>
</dbReference>
<keyword evidence="5" id="KW-0808">Transferase</keyword>
<dbReference type="Gene3D" id="3.30.70.270">
    <property type="match status" value="1"/>
</dbReference>
<keyword evidence="2" id="KW-1133">Transmembrane helix</keyword>
<dbReference type="SMART" id="SM00267">
    <property type="entry name" value="GGDEF"/>
    <property type="match status" value="1"/>
</dbReference>